<feature type="transmembrane region" description="Helical" evidence="16">
    <location>
        <begin position="249"/>
        <end position="270"/>
    </location>
</feature>
<gene>
    <name evidence="18" type="ORF">CCHL11_07529</name>
</gene>
<feature type="transmembrane region" description="Helical" evidence="16">
    <location>
        <begin position="205"/>
        <end position="229"/>
    </location>
</feature>
<sequence length="441" mass="49578">MTFAANAEDANSTSTVVQLATPPTCAMPCFIEGFRSGNCTVTNFKDCMCTNIALQTSMSACVQTSCEFGDQVETAKISQNTCRGYPVPERRKFSKIFSILLPSITTTIVFLRCVARIQITHKLWWDDWTAAVALQNGDMLTGINLSVADLGFGLHYWDIDPSNGQKILQIFYAMQMLYIFVQIVAKVSICCFYTRVFIDQRFRRVAKVFIIFLLTHACVFLLLMVFQCLPIQAIWDKEIKGRCLSVTDISYGGAAFSIFDDIILIIMPIPELMKLQLGRKKKFALAFMFAIGSFACVASMVRLQYLISFAQTYDATWDYIDIVIWSSVELNLAIMCGSLPALRPLFRTFPDFWSTVRETEQSGYQRQSRNPSVTIKSARSRNSNAHAFHAASPRQLIQPRPFGSASTNEDVHEMRETATILGTGSSDDLKEKDWMVGKQAS</sequence>
<keyword evidence="6" id="KW-0336">GPI-anchor</keyword>
<evidence type="ECO:0000256" key="16">
    <source>
        <dbReference type="SAM" id="Phobius"/>
    </source>
</evidence>
<dbReference type="GO" id="GO:0098552">
    <property type="term" value="C:side of membrane"/>
    <property type="evidence" value="ECO:0007669"/>
    <property type="project" value="UniProtKB-KW"/>
</dbReference>
<evidence type="ECO:0000313" key="19">
    <source>
        <dbReference type="Proteomes" id="UP000186583"/>
    </source>
</evidence>
<evidence type="ECO:0000256" key="4">
    <source>
        <dbReference type="ARBA" id="ARBA00010031"/>
    </source>
</evidence>
<feature type="transmembrane region" description="Helical" evidence="16">
    <location>
        <begin position="322"/>
        <end position="342"/>
    </location>
</feature>
<name>A0A1Q8RZG0_9PEZI</name>
<feature type="region of interest" description="Disordered" evidence="15">
    <location>
        <begin position="419"/>
        <end position="441"/>
    </location>
</feature>
<organism evidence="18 19">
    <name type="scientific">Colletotrichum chlorophyti</name>
    <dbReference type="NCBI Taxonomy" id="708187"/>
    <lineage>
        <taxon>Eukaryota</taxon>
        <taxon>Fungi</taxon>
        <taxon>Dikarya</taxon>
        <taxon>Ascomycota</taxon>
        <taxon>Pezizomycotina</taxon>
        <taxon>Sordariomycetes</taxon>
        <taxon>Hypocreomycetidae</taxon>
        <taxon>Glomerellales</taxon>
        <taxon>Glomerellaceae</taxon>
        <taxon>Colletotrichum</taxon>
    </lineage>
</organism>
<keyword evidence="9 16" id="KW-1133">Transmembrane helix</keyword>
<feature type="disulfide bond" evidence="14">
    <location>
        <begin position="49"/>
        <end position="82"/>
    </location>
</feature>
<keyword evidence="7 16" id="KW-0812">Transmembrane</keyword>
<dbReference type="GO" id="GO:0005576">
    <property type="term" value="C:extracellular region"/>
    <property type="evidence" value="ECO:0007669"/>
    <property type="project" value="UniProtKB-SubCell"/>
</dbReference>
<dbReference type="EMBL" id="MPGH01000056">
    <property type="protein sequence ID" value="OLN93074.1"/>
    <property type="molecule type" value="Genomic_DNA"/>
</dbReference>
<dbReference type="PANTHER" id="PTHR33048:SF131">
    <property type="entry name" value="INTEGRAL MEMBRANE PROTEIN"/>
    <property type="match status" value="1"/>
</dbReference>
<dbReference type="Pfam" id="PF20684">
    <property type="entry name" value="Fung_rhodopsin"/>
    <property type="match status" value="1"/>
</dbReference>
<dbReference type="InterPro" id="IPR008427">
    <property type="entry name" value="Extracellular_membr_CFEM_dom"/>
</dbReference>
<dbReference type="InterPro" id="IPR052337">
    <property type="entry name" value="SAT4-like"/>
</dbReference>
<evidence type="ECO:0000256" key="12">
    <source>
        <dbReference type="ARBA" id="ARBA00023288"/>
    </source>
</evidence>
<dbReference type="Proteomes" id="UP000186583">
    <property type="component" value="Unassembled WGS sequence"/>
</dbReference>
<keyword evidence="6" id="KW-0325">Glycoprotein</keyword>
<evidence type="ECO:0000256" key="1">
    <source>
        <dbReference type="ARBA" id="ARBA00004141"/>
    </source>
</evidence>
<dbReference type="PROSITE" id="PS52012">
    <property type="entry name" value="CFEM"/>
    <property type="match status" value="1"/>
</dbReference>
<evidence type="ECO:0000256" key="10">
    <source>
        <dbReference type="ARBA" id="ARBA00023136"/>
    </source>
</evidence>
<dbReference type="STRING" id="708187.A0A1Q8RZG0"/>
<evidence type="ECO:0000256" key="8">
    <source>
        <dbReference type="ARBA" id="ARBA00022729"/>
    </source>
</evidence>
<evidence type="ECO:0000256" key="2">
    <source>
        <dbReference type="ARBA" id="ARBA00004589"/>
    </source>
</evidence>
<proteinExistence type="inferred from homology"/>
<keyword evidence="8" id="KW-0732">Signal</keyword>
<feature type="transmembrane region" description="Helical" evidence="16">
    <location>
        <begin position="282"/>
        <end position="302"/>
    </location>
</feature>
<comment type="similarity">
    <text evidence="13">Belongs to the SAT4 family.</text>
</comment>
<reference evidence="18 19" key="1">
    <citation type="submission" date="2016-11" db="EMBL/GenBank/DDBJ databases">
        <title>Draft Genome Assembly of Colletotrichum chlorophyti a pathogen of herbaceous plants.</title>
        <authorList>
            <person name="Gan P."/>
            <person name="Narusaka M."/>
            <person name="Tsushima A."/>
            <person name="Narusaka Y."/>
            <person name="Takano Y."/>
            <person name="Shirasu K."/>
        </authorList>
    </citation>
    <scope>NUCLEOTIDE SEQUENCE [LARGE SCALE GENOMIC DNA]</scope>
    <source>
        <strain evidence="18 19">NTL11</strain>
    </source>
</reference>
<accession>A0A1Q8RZG0</accession>
<dbReference type="SMART" id="SM00747">
    <property type="entry name" value="CFEM"/>
    <property type="match status" value="1"/>
</dbReference>
<feature type="domain" description="CFEM" evidence="17">
    <location>
        <begin position="1"/>
        <end position="107"/>
    </location>
</feature>
<evidence type="ECO:0000313" key="18">
    <source>
        <dbReference type="EMBL" id="OLN93074.1"/>
    </source>
</evidence>
<protein>
    <recommendedName>
        <fullName evidence="17">CFEM domain-containing protein</fullName>
    </recommendedName>
</protein>
<comment type="caution">
    <text evidence="18">The sequence shown here is derived from an EMBL/GenBank/DDBJ whole genome shotgun (WGS) entry which is preliminary data.</text>
</comment>
<evidence type="ECO:0000256" key="5">
    <source>
        <dbReference type="ARBA" id="ARBA00022525"/>
    </source>
</evidence>
<dbReference type="AlphaFoldDB" id="A0A1Q8RZG0"/>
<evidence type="ECO:0000256" key="15">
    <source>
        <dbReference type="SAM" id="MobiDB-lite"/>
    </source>
</evidence>
<comment type="similarity">
    <text evidence="4">Belongs to the RBT5 family.</text>
</comment>
<keyword evidence="12" id="KW-0449">Lipoprotein</keyword>
<evidence type="ECO:0000256" key="6">
    <source>
        <dbReference type="ARBA" id="ARBA00022622"/>
    </source>
</evidence>
<evidence type="ECO:0000256" key="9">
    <source>
        <dbReference type="ARBA" id="ARBA00022989"/>
    </source>
</evidence>
<dbReference type="Pfam" id="PF05730">
    <property type="entry name" value="CFEM"/>
    <property type="match status" value="1"/>
</dbReference>
<comment type="subcellular location">
    <subcellularLocation>
        <location evidence="2">Membrane</location>
        <topology evidence="2">Lipid-anchor</topology>
        <topology evidence="2">GPI-anchor</topology>
    </subcellularLocation>
    <subcellularLocation>
        <location evidence="1">Membrane</location>
        <topology evidence="1">Multi-pass membrane protein</topology>
    </subcellularLocation>
    <subcellularLocation>
        <location evidence="3">Secreted</location>
    </subcellularLocation>
</comment>
<evidence type="ECO:0000256" key="14">
    <source>
        <dbReference type="PROSITE-ProRule" id="PRU01356"/>
    </source>
</evidence>
<evidence type="ECO:0000256" key="7">
    <source>
        <dbReference type="ARBA" id="ARBA00022692"/>
    </source>
</evidence>
<dbReference type="InterPro" id="IPR049326">
    <property type="entry name" value="Rhodopsin_dom_fungi"/>
</dbReference>
<evidence type="ECO:0000256" key="13">
    <source>
        <dbReference type="ARBA" id="ARBA00038359"/>
    </source>
</evidence>
<keyword evidence="10 16" id="KW-0472">Membrane</keyword>
<evidence type="ECO:0000256" key="11">
    <source>
        <dbReference type="ARBA" id="ARBA00023157"/>
    </source>
</evidence>
<evidence type="ECO:0000256" key="3">
    <source>
        <dbReference type="ARBA" id="ARBA00004613"/>
    </source>
</evidence>
<keyword evidence="19" id="KW-1185">Reference proteome</keyword>
<feature type="transmembrane region" description="Helical" evidence="16">
    <location>
        <begin position="170"/>
        <end position="193"/>
    </location>
</feature>
<keyword evidence="5" id="KW-0964">Secreted</keyword>
<keyword evidence="11 14" id="KW-1015">Disulfide bond</keyword>
<evidence type="ECO:0000259" key="17">
    <source>
        <dbReference type="PROSITE" id="PS52012"/>
    </source>
</evidence>
<dbReference type="PANTHER" id="PTHR33048">
    <property type="entry name" value="PTH11-LIKE INTEGRAL MEMBRANE PROTEIN (AFU_ORTHOLOGUE AFUA_5G11245)"/>
    <property type="match status" value="1"/>
</dbReference>
<dbReference type="OrthoDB" id="5329176at2759"/>
<feature type="transmembrane region" description="Helical" evidence="16">
    <location>
        <begin position="99"/>
        <end position="119"/>
    </location>
</feature>
<comment type="caution">
    <text evidence="14">Lacks conserved residue(s) required for the propagation of feature annotation.</text>
</comment>